<reference evidence="2 3" key="1">
    <citation type="submission" date="2019-06" db="EMBL/GenBank/DDBJ databases">
        <title>Genome sequence and analysis of a MDR-Streptococcus sanguis isolated from throat swab of children with scarlet fever from Hangzhou,China.</title>
        <authorList>
            <person name="Huang Y."/>
            <person name="Xie L."/>
            <person name="Liu W."/>
        </authorList>
    </citation>
    <scope>NUCLEOTIDE SEQUENCE [LARGE SCALE GENOMIC DNA]</scope>
    <source>
        <strain evidence="2 3">S28</strain>
    </source>
</reference>
<dbReference type="GO" id="GO:0030246">
    <property type="term" value="F:carbohydrate binding"/>
    <property type="evidence" value="ECO:0007669"/>
    <property type="project" value="InterPro"/>
</dbReference>
<organism evidence="2 3">
    <name type="scientific">Streptococcus sanguinis</name>
    <dbReference type="NCBI Taxonomy" id="1305"/>
    <lineage>
        <taxon>Bacteria</taxon>
        <taxon>Bacillati</taxon>
        <taxon>Bacillota</taxon>
        <taxon>Bacilli</taxon>
        <taxon>Lactobacillales</taxon>
        <taxon>Streptococcaceae</taxon>
        <taxon>Streptococcus</taxon>
    </lineage>
</organism>
<dbReference type="EMBL" id="VIBR01000001">
    <property type="protein sequence ID" value="KAA0119392.1"/>
    <property type="molecule type" value="Genomic_DNA"/>
</dbReference>
<feature type="domain" description="Galectin" evidence="1">
    <location>
        <begin position="1"/>
        <end position="78"/>
    </location>
</feature>
<evidence type="ECO:0000313" key="3">
    <source>
        <dbReference type="Proteomes" id="UP000324105"/>
    </source>
</evidence>
<gene>
    <name evidence="2" type="ORF">FKX92_02300</name>
</gene>
<accession>A0A5A7ZTI7</accession>
<evidence type="ECO:0000313" key="2">
    <source>
        <dbReference type="EMBL" id="KAA0119392.1"/>
    </source>
</evidence>
<dbReference type="Proteomes" id="UP000324105">
    <property type="component" value="Unassembled WGS sequence"/>
</dbReference>
<comment type="caution">
    <text evidence="2">The sequence shown here is derived from an EMBL/GenBank/DDBJ whole genome shotgun (WGS) entry which is preliminary data.</text>
</comment>
<name>A0A5A7ZTI7_STRSA</name>
<dbReference type="AlphaFoldDB" id="A0A5A7ZTI7"/>
<dbReference type="InterPro" id="IPR001079">
    <property type="entry name" value="Galectin_CRD"/>
</dbReference>
<dbReference type="Pfam" id="PF13349">
    <property type="entry name" value="DUF4097"/>
    <property type="match status" value="1"/>
</dbReference>
<proteinExistence type="predicted"/>
<dbReference type="InterPro" id="IPR025164">
    <property type="entry name" value="Toastrack_DUF4097"/>
</dbReference>
<evidence type="ECO:0000259" key="1">
    <source>
        <dbReference type="PROSITE" id="PS51304"/>
    </source>
</evidence>
<sequence length="195" mass="22062">MKRIEIDVSRTDFEVKKGKEFKLSFKNCSRDDYKIIIDDSEFILKEMNVLKTICFWMIPKITISIPFNKVETYNVKVEDSSATFQWLKADDINLYTARGSVFINNLECNTCNLACGMGNTSLQGTIQQNANFTCDMGNIIFSGYQISSSYKLKVNSGLITVNGLSYTNTSHKQKNTNCESPIFDLNCNMGNITIS</sequence>
<protein>
    <submittedName>
        <fullName evidence="2">DUF4097 domain-containing protein</fullName>
    </submittedName>
</protein>
<dbReference type="RefSeq" id="WP_149565401.1">
    <property type="nucleotide sequence ID" value="NZ_VIBR01000001.1"/>
</dbReference>
<dbReference type="PROSITE" id="PS51304">
    <property type="entry name" value="GALECTIN"/>
    <property type="match status" value="1"/>
</dbReference>